<dbReference type="AlphaFoldDB" id="A0A2P5BXE2"/>
<organism evidence="1 2">
    <name type="scientific">Parasponia andersonii</name>
    <name type="common">Sponia andersonii</name>
    <dbReference type="NCBI Taxonomy" id="3476"/>
    <lineage>
        <taxon>Eukaryota</taxon>
        <taxon>Viridiplantae</taxon>
        <taxon>Streptophyta</taxon>
        <taxon>Embryophyta</taxon>
        <taxon>Tracheophyta</taxon>
        <taxon>Spermatophyta</taxon>
        <taxon>Magnoliopsida</taxon>
        <taxon>eudicotyledons</taxon>
        <taxon>Gunneridae</taxon>
        <taxon>Pentapetalae</taxon>
        <taxon>rosids</taxon>
        <taxon>fabids</taxon>
        <taxon>Rosales</taxon>
        <taxon>Cannabaceae</taxon>
        <taxon>Parasponia</taxon>
    </lineage>
</organism>
<accession>A0A2P5BXE2</accession>
<dbReference type="EMBL" id="JXTB01000206">
    <property type="protein sequence ID" value="PON53456.1"/>
    <property type="molecule type" value="Genomic_DNA"/>
</dbReference>
<comment type="caution">
    <text evidence="1">The sequence shown here is derived from an EMBL/GenBank/DDBJ whole genome shotgun (WGS) entry which is preliminary data.</text>
</comment>
<dbReference type="OrthoDB" id="10535212at2759"/>
<protein>
    <submittedName>
        <fullName evidence="1">Uncharacterized protein</fullName>
    </submittedName>
</protein>
<keyword evidence="2" id="KW-1185">Reference proteome</keyword>
<gene>
    <name evidence="1" type="ORF">PanWU01x14_201760</name>
</gene>
<dbReference type="Proteomes" id="UP000237105">
    <property type="component" value="Unassembled WGS sequence"/>
</dbReference>
<proteinExistence type="predicted"/>
<reference evidence="2" key="1">
    <citation type="submission" date="2016-06" db="EMBL/GenBank/DDBJ databases">
        <title>Parallel loss of symbiosis genes in relatives of nitrogen-fixing non-legume Parasponia.</title>
        <authorList>
            <person name="Van Velzen R."/>
            <person name="Holmer R."/>
            <person name="Bu F."/>
            <person name="Rutten L."/>
            <person name="Van Zeijl A."/>
            <person name="Liu W."/>
            <person name="Santuari L."/>
            <person name="Cao Q."/>
            <person name="Sharma T."/>
            <person name="Shen D."/>
            <person name="Roswanjaya Y."/>
            <person name="Wardhani T."/>
            <person name="Kalhor M.S."/>
            <person name="Jansen J."/>
            <person name="Van den Hoogen J."/>
            <person name="Gungor B."/>
            <person name="Hartog M."/>
            <person name="Hontelez J."/>
            <person name="Verver J."/>
            <person name="Yang W.-C."/>
            <person name="Schijlen E."/>
            <person name="Repin R."/>
            <person name="Schilthuizen M."/>
            <person name="Schranz E."/>
            <person name="Heidstra R."/>
            <person name="Miyata K."/>
            <person name="Fedorova E."/>
            <person name="Kohlen W."/>
            <person name="Bisseling T."/>
            <person name="Smit S."/>
            <person name="Geurts R."/>
        </authorList>
    </citation>
    <scope>NUCLEOTIDE SEQUENCE [LARGE SCALE GENOMIC DNA]</scope>
    <source>
        <strain evidence="2">cv. WU1-14</strain>
    </source>
</reference>
<evidence type="ECO:0000313" key="1">
    <source>
        <dbReference type="EMBL" id="PON53456.1"/>
    </source>
</evidence>
<evidence type="ECO:0000313" key="2">
    <source>
        <dbReference type="Proteomes" id="UP000237105"/>
    </source>
</evidence>
<sequence length="61" mass="7536">MLHNLANIKYIFLIYAVYKSNLHLNVTFICRFFFFPHVIQIHPTYKNKSRMWSYSRIDHMI</sequence>
<name>A0A2P5BXE2_PARAD</name>